<keyword evidence="2" id="KW-1185">Reference proteome</keyword>
<reference evidence="1 2" key="1">
    <citation type="submission" date="2017-01" db="EMBL/GenBank/DDBJ databases">
        <title>Genome sequencing of Rhodoferax fermentans JCM 7819.</title>
        <authorList>
            <person name="Kim Y.J."/>
            <person name="Farh M.E.-A."/>
            <person name="Yang D.-C."/>
        </authorList>
    </citation>
    <scope>NUCLEOTIDE SEQUENCE [LARGE SCALE GENOMIC DNA]</scope>
    <source>
        <strain evidence="1 2">JCM 7819</strain>
    </source>
</reference>
<dbReference type="AlphaFoldDB" id="A0A1T1ANP1"/>
<organism evidence="1 2">
    <name type="scientific">Rhodoferax fermentans</name>
    <dbReference type="NCBI Taxonomy" id="28066"/>
    <lineage>
        <taxon>Bacteria</taxon>
        <taxon>Pseudomonadati</taxon>
        <taxon>Pseudomonadota</taxon>
        <taxon>Betaproteobacteria</taxon>
        <taxon>Burkholderiales</taxon>
        <taxon>Comamonadaceae</taxon>
        <taxon>Rhodoferax</taxon>
    </lineage>
</organism>
<dbReference type="EMBL" id="MTJN01000002">
    <property type="protein sequence ID" value="OOV05729.1"/>
    <property type="molecule type" value="Genomic_DNA"/>
</dbReference>
<comment type="caution">
    <text evidence="1">The sequence shown here is derived from an EMBL/GenBank/DDBJ whole genome shotgun (WGS) entry which is preliminary data.</text>
</comment>
<protein>
    <submittedName>
        <fullName evidence="1">Uncharacterized protein</fullName>
    </submittedName>
</protein>
<accession>A0A1T1ANP1</accession>
<dbReference type="RefSeq" id="WP_242472780.1">
    <property type="nucleotide sequence ID" value="NZ_NRRK01000014.1"/>
</dbReference>
<dbReference type="STRING" id="28066.RF819_02545"/>
<evidence type="ECO:0000313" key="2">
    <source>
        <dbReference type="Proteomes" id="UP000190750"/>
    </source>
</evidence>
<evidence type="ECO:0000313" key="1">
    <source>
        <dbReference type="EMBL" id="OOV05729.1"/>
    </source>
</evidence>
<gene>
    <name evidence="1" type="ORF">RF819_02545</name>
</gene>
<sequence length="171" mass="19559">MMSSSRRNALILFLDFDGVLHHENVRISNGSGPFLVAPERYQLFQHAELLAQLLAPYPQVQIVLSTSWAVHYGVAKAAKRLPPELQARVIGGTFHSRYMRKDDFQALPRGKQVIADAHRRQPRDWLALDDAEDGWSGPYERHWVQTHQYEGVSAPEVLAIFKQKLEAMCRQ</sequence>
<dbReference type="Pfam" id="PF18143">
    <property type="entry name" value="HAD_SAK_2"/>
    <property type="match status" value="1"/>
</dbReference>
<name>A0A1T1ANP1_RHOFE</name>
<dbReference type="Proteomes" id="UP000190750">
    <property type="component" value="Unassembled WGS sequence"/>
</dbReference>
<proteinExistence type="predicted"/>